<evidence type="ECO:0000256" key="9">
    <source>
        <dbReference type="ARBA" id="ARBA00022801"/>
    </source>
</evidence>
<evidence type="ECO:0000256" key="4">
    <source>
        <dbReference type="ARBA" id="ARBA00004196"/>
    </source>
</evidence>
<gene>
    <name evidence="12" type="ORF">ACKA06_16480</name>
</gene>
<evidence type="ECO:0000256" key="3">
    <source>
        <dbReference type="ARBA" id="ARBA00001968"/>
    </source>
</evidence>
<dbReference type="Pfam" id="PF02872">
    <property type="entry name" value="5_nucleotid_C"/>
    <property type="match status" value="1"/>
</dbReference>
<dbReference type="Pfam" id="PF00395">
    <property type="entry name" value="SLH"/>
    <property type="match status" value="3"/>
</dbReference>
<dbReference type="NCBIfam" id="NF006938">
    <property type="entry name" value="PRK09420.1"/>
    <property type="match status" value="1"/>
</dbReference>
<dbReference type="InterPro" id="IPR029052">
    <property type="entry name" value="Metallo-depent_PP-like"/>
</dbReference>
<evidence type="ECO:0000313" key="12">
    <source>
        <dbReference type="EMBL" id="MFL8938387.1"/>
    </source>
</evidence>
<dbReference type="Gene3D" id="3.60.21.10">
    <property type="match status" value="1"/>
</dbReference>
<dbReference type="Pfam" id="PF00149">
    <property type="entry name" value="Metallophos"/>
    <property type="match status" value="1"/>
</dbReference>
<evidence type="ECO:0000313" key="13">
    <source>
        <dbReference type="Proteomes" id="UP001628668"/>
    </source>
</evidence>
<accession>A0ABW8VW41</accession>
<name>A0ABW8VW41_9BACI</name>
<feature type="domain" description="SLH" evidence="11">
    <location>
        <begin position="663"/>
        <end position="726"/>
    </location>
</feature>
<dbReference type="PROSITE" id="PS00786">
    <property type="entry name" value="5_NUCLEOTIDASE_2"/>
    <property type="match status" value="1"/>
</dbReference>
<keyword evidence="10" id="KW-0511">Multifunctional enzyme</keyword>
<dbReference type="InterPro" id="IPR041827">
    <property type="entry name" value="CpdB_N"/>
</dbReference>
<comment type="catalytic activity">
    <reaction evidence="2">
        <text>a nucleoside 2',3'-cyclic phosphate + H2O = a nucleoside 3'-phosphate + H(+)</text>
        <dbReference type="Rhea" id="RHEA:19621"/>
        <dbReference type="ChEBI" id="CHEBI:15377"/>
        <dbReference type="ChEBI" id="CHEBI:15378"/>
        <dbReference type="ChEBI" id="CHEBI:66949"/>
        <dbReference type="ChEBI" id="CHEBI:66954"/>
        <dbReference type="EC" id="3.1.4.16"/>
    </reaction>
</comment>
<dbReference type="RefSeq" id="WP_411160191.1">
    <property type="nucleotide sequence ID" value="NZ_JBJOSA010000016.1"/>
</dbReference>
<evidence type="ECO:0000256" key="5">
    <source>
        <dbReference type="ARBA" id="ARBA00006654"/>
    </source>
</evidence>
<keyword evidence="9" id="KW-0378">Hydrolase</keyword>
<comment type="cofactor">
    <cofactor evidence="3">
        <name>a divalent metal cation</name>
        <dbReference type="ChEBI" id="CHEBI:60240"/>
    </cofactor>
</comment>
<dbReference type="InterPro" id="IPR008334">
    <property type="entry name" value="5'-Nucleotdase_C"/>
</dbReference>
<feature type="domain" description="SLH" evidence="11">
    <location>
        <begin position="786"/>
        <end position="849"/>
    </location>
</feature>
<dbReference type="InterPro" id="IPR001119">
    <property type="entry name" value="SLH_dom"/>
</dbReference>
<dbReference type="Proteomes" id="UP001628668">
    <property type="component" value="Unassembled WGS sequence"/>
</dbReference>
<comment type="similarity">
    <text evidence="5">Belongs to the 5'-nucleotidase family.</text>
</comment>
<evidence type="ECO:0000256" key="8">
    <source>
        <dbReference type="ARBA" id="ARBA00022741"/>
    </source>
</evidence>
<dbReference type="EMBL" id="JBJOSA010000016">
    <property type="protein sequence ID" value="MFL8938387.1"/>
    <property type="molecule type" value="Genomic_DNA"/>
</dbReference>
<evidence type="ECO:0000256" key="7">
    <source>
        <dbReference type="ARBA" id="ARBA00022729"/>
    </source>
</evidence>
<dbReference type="Gene3D" id="3.90.780.10">
    <property type="entry name" value="5'-Nucleotidase, C-terminal domain"/>
    <property type="match status" value="1"/>
</dbReference>
<dbReference type="PANTHER" id="PTHR11575">
    <property type="entry name" value="5'-NUCLEOTIDASE-RELATED"/>
    <property type="match status" value="1"/>
</dbReference>
<comment type="caution">
    <text evidence="12">The sequence shown here is derived from an EMBL/GenBank/DDBJ whole genome shotgun (WGS) entry which is preliminary data.</text>
</comment>
<dbReference type="InterPro" id="IPR036907">
    <property type="entry name" value="5'-Nucleotdase_C_sf"/>
</dbReference>
<sequence>MKKKALNKKKIAGAALALGLIVPQVTPSITYADVMDKDVVKLRIMETTDIHTNLANYDYYQGKETDKYGLAKTATLIKQARSENENNLLFDNGDLIQGNPLGDYVAKENPLQDGETHPVYKAMNLLNYDTGNIGNHEFNYGLDFLQTSLKGSNFPYVNANVYVDDKDNDPTNDKNLFDPYQILDRTVVDEDGEEHAIKVGVIGFVPPQIMQWDKGNLEGKVVAKDIIETANKFVPEMKAKGADIIVAIPHSGIGTVTQEGMEENATYDLSKVEGINAILFGHSHGVFPSKSYEGIEGVDLTKGTINGVPSVMPGSWGDHLGLVDLELELKDGKWSVTNSQATTRSILNEDGTSAVEADQAILDAIKEEHEATIDWVGQAVGTTTAPINSYFALVSDDPSVQIVTNAQKWYVEKYIKGTEYDGIPVLSAGAPFKAGTRSNPDYYTDIPAGEIAIKNVSDLYLYPNTLQAVLLTGADVKEWLEMSAGQFNQIDPAESEEQNLVNGEYRSYNFDVIDGVTYEIDVTKPSKYDAEGVLVNEDSSRIKNLQFDGKPIDPDQQFIVATNNYRATGKFPGVRKSEVIIQSPDENRNVIIDYIMEKKTIDPKADGNWSFAPVNGNVNVVFESSVNAQKYIDDSSKYAFLGKQDNGFAKYSIKFKESDTPVPGKAFTDVKEDHWAAEFIYPLVEVGIINGKTDTTFVPEGKINRGEYVSLLARTFDLTPEGSGHFKDVAGVLADDIQAGYEAGITTGVSTDKFAPHREITREEMAAMLVRAYNIMLDEDFEPTAKNPFKDAKKMSPTFEDDVRAAYELGFMEGQANNWFVPKGKATRAQAAKTIFMLLMEIAQDAPADEN</sequence>
<keyword evidence="8" id="KW-0547">Nucleotide-binding</keyword>
<reference evidence="12 13" key="1">
    <citation type="submission" date="2024-12" db="EMBL/GenBank/DDBJ databases">
        <authorList>
            <person name="Li X."/>
            <person name="Zhang D."/>
        </authorList>
    </citation>
    <scope>NUCLEOTIDE SEQUENCE [LARGE SCALE GENOMIC DNA]</scope>
    <source>
        <strain evidence="12 13">JCM19602</strain>
    </source>
</reference>
<dbReference type="InterPro" id="IPR006179">
    <property type="entry name" value="5_nucleotidase/apyrase"/>
</dbReference>
<dbReference type="SUPFAM" id="SSF55816">
    <property type="entry name" value="5'-nucleotidase (syn. UDP-sugar hydrolase), C-terminal domain"/>
    <property type="match status" value="1"/>
</dbReference>
<keyword evidence="6" id="KW-0479">Metal-binding</keyword>
<organism evidence="12 13">
    <name type="scientific">Rossellomorea oryzaecorticis</name>
    <dbReference type="NCBI Taxonomy" id="1396505"/>
    <lineage>
        <taxon>Bacteria</taxon>
        <taxon>Bacillati</taxon>
        <taxon>Bacillota</taxon>
        <taxon>Bacilli</taxon>
        <taxon>Bacillales</taxon>
        <taxon>Bacillaceae</taxon>
        <taxon>Rossellomorea</taxon>
    </lineage>
</organism>
<keyword evidence="13" id="KW-1185">Reference proteome</keyword>
<dbReference type="InterPro" id="IPR006146">
    <property type="entry name" value="5'-Nucleotdase_CS"/>
</dbReference>
<evidence type="ECO:0000256" key="1">
    <source>
        <dbReference type="ARBA" id="ARBA00000527"/>
    </source>
</evidence>
<keyword evidence="7" id="KW-0732">Signal</keyword>
<evidence type="ECO:0000256" key="10">
    <source>
        <dbReference type="ARBA" id="ARBA00023268"/>
    </source>
</evidence>
<dbReference type="PANTHER" id="PTHR11575:SF6">
    <property type="entry name" value="2',3'-CYCLIC-NUCLEOTIDE 2'-PHOSPHODIESTERASE_3'-NUCLEOTIDASE"/>
    <property type="match status" value="1"/>
</dbReference>
<evidence type="ECO:0000256" key="2">
    <source>
        <dbReference type="ARBA" id="ARBA00001730"/>
    </source>
</evidence>
<dbReference type="CDD" id="cd07410">
    <property type="entry name" value="MPP_CpdB_N"/>
    <property type="match status" value="1"/>
</dbReference>
<evidence type="ECO:0000256" key="6">
    <source>
        <dbReference type="ARBA" id="ARBA00022723"/>
    </source>
</evidence>
<dbReference type="PRINTS" id="PR01607">
    <property type="entry name" value="APYRASEFAMLY"/>
</dbReference>
<dbReference type="SUPFAM" id="SSF56300">
    <property type="entry name" value="Metallo-dependent phosphatases"/>
    <property type="match status" value="1"/>
</dbReference>
<feature type="domain" description="SLH" evidence="11">
    <location>
        <begin position="734"/>
        <end position="783"/>
    </location>
</feature>
<comment type="catalytic activity">
    <reaction evidence="1">
        <text>a ribonucleoside 3'-phosphate + H2O = a ribonucleoside + phosphate</text>
        <dbReference type="Rhea" id="RHEA:10144"/>
        <dbReference type="ChEBI" id="CHEBI:13197"/>
        <dbReference type="ChEBI" id="CHEBI:15377"/>
        <dbReference type="ChEBI" id="CHEBI:18254"/>
        <dbReference type="ChEBI" id="CHEBI:43474"/>
        <dbReference type="EC" id="3.1.3.6"/>
    </reaction>
</comment>
<dbReference type="PROSITE" id="PS51272">
    <property type="entry name" value="SLH"/>
    <property type="match status" value="3"/>
</dbReference>
<comment type="subcellular location">
    <subcellularLocation>
        <location evidence="4">Cell envelope</location>
    </subcellularLocation>
</comment>
<evidence type="ECO:0000259" key="11">
    <source>
        <dbReference type="PROSITE" id="PS51272"/>
    </source>
</evidence>
<protein>
    <submittedName>
        <fullName evidence="12">Bifunctional 2',3'-cyclic-nucleotide 2'-phosphodiesterase/3'-nucleotidase</fullName>
    </submittedName>
</protein>
<proteinExistence type="inferred from homology"/>
<dbReference type="InterPro" id="IPR004843">
    <property type="entry name" value="Calcineurin-like_PHP"/>
</dbReference>